<comment type="caution">
    <text evidence="1">The sequence shown here is derived from an EMBL/GenBank/DDBJ whole genome shotgun (WGS) entry which is preliminary data.</text>
</comment>
<protein>
    <submittedName>
        <fullName evidence="1">Protein eceriferum 3</fullName>
    </submittedName>
</protein>
<proteinExistence type="predicted"/>
<dbReference type="Proteomes" id="UP000325315">
    <property type="component" value="Unassembled WGS sequence"/>
</dbReference>
<name>A0A5B6V126_9ROSI</name>
<accession>A0A5B6V126</accession>
<reference evidence="2" key="1">
    <citation type="journal article" date="2019" name="Plant Biotechnol. J.">
        <title>Genome sequencing of the Australian wild diploid species Gossypium australe highlights disease resistance and delayed gland morphogenesis.</title>
        <authorList>
            <person name="Cai Y."/>
            <person name="Cai X."/>
            <person name="Wang Q."/>
            <person name="Wang P."/>
            <person name="Zhang Y."/>
            <person name="Cai C."/>
            <person name="Xu Y."/>
            <person name="Wang K."/>
            <person name="Zhou Z."/>
            <person name="Wang C."/>
            <person name="Geng S."/>
            <person name="Li B."/>
            <person name="Dong Q."/>
            <person name="Hou Y."/>
            <person name="Wang H."/>
            <person name="Ai P."/>
            <person name="Liu Z."/>
            <person name="Yi F."/>
            <person name="Sun M."/>
            <person name="An G."/>
            <person name="Cheng J."/>
            <person name="Zhang Y."/>
            <person name="Shi Q."/>
            <person name="Xie Y."/>
            <person name="Shi X."/>
            <person name="Chang Y."/>
            <person name="Huang F."/>
            <person name="Chen Y."/>
            <person name="Hong S."/>
            <person name="Mi L."/>
            <person name="Sun Q."/>
            <person name="Zhang L."/>
            <person name="Zhou B."/>
            <person name="Peng R."/>
            <person name="Zhang X."/>
            <person name="Liu F."/>
        </authorList>
    </citation>
    <scope>NUCLEOTIDE SEQUENCE [LARGE SCALE GENOMIC DNA]</scope>
    <source>
        <strain evidence="2">cv. PA1801</strain>
    </source>
</reference>
<dbReference type="AlphaFoldDB" id="A0A5B6V126"/>
<evidence type="ECO:0000313" key="1">
    <source>
        <dbReference type="EMBL" id="KAA3462849.1"/>
    </source>
</evidence>
<keyword evidence="2" id="KW-1185">Reference proteome</keyword>
<sequence length="130" mass="15097">MKFLLYKAIIQLTQIKSHEEKKTKKSKAKIYLLAKNFYSNRDLQSNKGNLRLFQGRIRRWKDKRNASSEFNKGIQYAKNEGNNRVRLLGSKLFDSRIVPKNFVTITKKFDTTNTALLPSKATLAELLNAM</sequence>
<evidence type="ECO:0000313" key="2">
    <source>
        <dbReference type="Proteomes" id="UP000325315"/>
    </source>
</evidence>
<dbReference type="EMBL" id="SMMG02000009">
    <property type="protein sequence ID" value="KAA3462849.1"/>
    <property type="molecule type" value="Genomic_DNA"/>
</dbReference>
<organism evidence="1 2">
    <name type="scientific">Gossypium australe</name>
    <dbReference type="NCBI Taxonomy" id="47621"/>
    <lineage>
        <taxon>Eukaryota</taxon>
        <taxon>Viridiplantae</taxon>
        <taxon>Streptophyta</taxon>
        <taxon>Embryophyta</taxon>
        <taxon>Tracheophyta</taxon>
        <taxon>Spermatophyta</taxon>
        <taxon>Magnoliopsida</taxon>
        <taxon>eudicotyledons</taxon>
        <taxon>Gunneridae</taxon>
        <taxon>Pentapetalae</taxon>
        <taxon>rosids</taxon>
        <taxon>malvids</taxon>
        <taxon>Malvales</taxon>
        <taxon>Malvaceae</taxon>
        <taxon>Malvoideae</taxon>
        <taxon>Gossypium</taxon>
    </lineage>
</organism>
<gene>
    <name evidence="1" type="ORF">EPI10_029299</name>
</gene>